<name>A0A5S9MUA0_9GAMM</name>
<reference evidence="1 2" key="1">
    <citation type="submission" date="2019-11" db="EMBL/GenBank/DDBJ databases">
        <authorList>
            <person name="Holert J."/>
        </authorList>
    </citation>
    <scope>NUCLEOTIDE SEQUENCE [LARGE SCALE GENOMIC DNA]</scope>
    <source>
        <strain evidence="1">SB11_3</strain>
    </source>
</reference>
<gene>
    <name evidence="1" type="ORF">OPDIPICF_00253</name>
</gene>
<sequence>MCSTHSLIYRDTFHLHASAAEIKSFITAPEKVLAYYPLPRFTEVIEPGQSLIVSGWTGASLIEIIPVPANHQDTNGRQTIALRVSSALVFRHPITVEKIRQNAFFIMDEVLTLSPGKNHTIMEKAWINPQQPRLKWLPMPLFVRITAKSEHAKITQHWRSPSSCNA</sequence>
<protein>
    <submittedName>
        <fullName evidence="1">Uncharacterized protein</fullName>
    </submittedName>
</protein>
<organism evidence="1 2">
    <name type="scientific">BD1-7 clade bacterium</name>
    <dbReference type="NCBI Taxonomy" id="2029982"/>
    <lineage>
        <taxon>Bacteria</taxon>
        <taxon>Pseudomonadati</taxon>
        <taxon>Pseudomonadota</taxon>
        <taxon>Gammaproteobacteria</taxon>
        <taxon>Cellvibrionales</taxon>
        <taxon>Spongiibacteraceae</taxon>
        <taxon>BD1-7 clade</taxon>
    </lineage>
</organism>
<dbReference type="Proteomes" id="UP000441399">
    <property type="component" value="Unassembled WGS sequence"/>
</dbReference>
<accession>A0A5S9MUA0</accession>
<evidence type="ECO:0000313" key="1">
    <source>
        <dbReference type="EMBL" id="CAA0080935.1"/>
    </source>
</evidence>
<dbReference type="AlphaFoldDB" id="A0A5S9MUA0"/>
<proteinExistence type="predicted"/>
<dbReference type="EMBL" id="CACSIO010000001">
    <property type="protein sequence ID" value="CAA0080935.1"/>
    <property type="molecule type" value="Genomic_DNA"/>
</dbReference>
<evidence type="ECO:0000313" key="2">
    <source>
        <dbReference type="Proteomes" id="UP000441399"/>
    </source>
</evidence>
<keyword evidence="2" id="KW-1185">Reference proteome</keyword>